<dbReference type="AlphaFoldDB" id="A0A8J7QKJ7"/>
<feature type="region of interest" description="Disordered" evidence="1">
    <location>
        <begin position="28"/>
        <end position="222"/>
    </location>
</feature>
<dbReference type="PANTHER" id="PTHR48148:SF3">
    <property type="entry name" value="KERATINOCYTE PROLINE-RICH PROTEIN"/>
    <property type="match status" value="1"/>
</dbReference>
<feature type="compositionally biased region" description="Basic and acidic residues" evidence="1">
    <location>
        <begin position="59"/>
        <end position="207"/>
    </location>
</feature>
<dbReference type="RefSeq" id="WP_207859864.1">
    <property type="nucleotide sequence ID" value="NZ_JAFREP010000014.1"/>
</dbReference>
<evidence type="ECO:0000256" key="1">
    <source>
        <dbReference type="SAM" id="MobiDB-lite"/>
    </source>
</evidence>
<dbReference type="Proteomes" id="UP000664417">
    <property type="component" value="Unassembled WGS sequence"/>
</dbReference>
<evidence type="ECO:0000313" key="2">
    <source>
        <dbReference type="EMBL" id="MBO1319913.1"/>
    </source>
</evidence>
<sequence length="424" mass="46042">MNVGFWIQHRAGVIGVLLLLLLAACGPQGKKTTSAPAPTARPTQAAQPEPEAKPTQPEPEAKPKPVEPKPEPVKPESKPVDKPDPKPVVEPEPKPDPKPVAKPEPQPEPKPVEKPDPKPAAKPEPKPAAKPEPKPAAKPEPKPVAKPEPKPVAKPEPKPAAKPEPKPAAKPEPKPAAKPEPKPAAKPEPKPAAKPEPKPVAKPEPKPVAKPKPTPAQPNGVISGEVLFTGRSKRKLDLAEEAIALVIMDSDQNIPADIVAKDYQIVTKDKTFRPGLLVVPRGATVQFPNQDPIIHNVFSVSKENKFDAGRYSKGEGARHTFLYEGLVRVYCNVHHSMNAMIYISNNPFFTYADEDGRFEIKGLPDGTYTLAAIHKLTGLSKTEVVVANGRAEPVNIELKVRSLRLKPHLNKEGKPYEKRKGERY</sequence>
<dbReference type="InterPro" id="IPR008972">
    <property type="entry name" value="Cupredoxin"/>
</dbReference>
<feature type="compositionally biased region" description="Low complexity" evidence="1">
    <location>
        <begin position="30"/>
        <end position="55"/>
    </location>
</feature>
<dbReference type="SUPFAM" id="SSF49503">
    <property type="entry name" value="Cupredoxins"/>
    <property type="match status" value="1"/>
</dbReference>
<evidence type="ECO:0008006" key="4">
    <source>
        <dbReference type="Google" id="ProtNLM"/>
    </source>
</evidence>
<organism evidence="2 3">
    <name type="scientific">Acanthopleuribacter pedis</name>
    <dbReference type="NCBI Taxonomy" id="442870"/>
    <lineage>
        <taxon>Bacteria</taxon>
        <taxon>Pseudomonadati</taxon>
        <taxon>Acidobacteriota</taxon>
        <taxon>Holophagae</taxon>
        <taxon>Acanthopleuribacterales</taxon>
        <taxon>Acanthopleuribacteraceae</taxon>
        <taxon>Acanthopleuribacter</taxon>
    </lineage>
</organism>
<dbReference type="PANTHER" id="PTHR48148">
    <property type="entry name" value="KERATINOCYTE PROLINE-RICH PROTEIN"/>
    <property type="match status" value="1"/>
</dbReference>
<keyword evidence="3" id="KW-1185">Reference proteome</keyword>
<name>A0A8J7QKJ7_9BACT</name>
<dbReference type="Gene3D" id="2.60.40.420">
    <property type="entry name" value="Cupredoxins - blue copper proteins"/>
    <property type="match status" value="1"/>
</dbReference>
<comment type="caution">
    <text evidence="2">The sequence shown here is derived from an EMBL/GenBank/DDBJ whole genome shotgun (WGS) entry which is preliminary data.</text>
</comment>
<dbReference type="EMBL" id="JAFREP010000014">
    <property type="protein sequence ID" value="MBO1319913.1"/>
    <property type="molecule type" value="Genomic_DNA"/>
</dbReference>
<reference evidence="2" key="1">
    <citation type="submission" date="2021-03" db="EMBL/GenBank/DDBJ databases">
        <authorList>
            <person name="Wang G."/>
        </authorList>
    </citation>
    <scope>NUCLEOTIDE SEQUENCE</scope>
    <source>
        <strain evidence="2">KCTC 12899</strain>
    </source>
</reference>
<protein>
    <recommendedName>
        <fullName evidence="4">Rhamnogalacturonan lyase domain-containing protein</fullName>
    </recommendedName>
</protein>
<proteinExistence type="predicted"/>
<dbReference type="InterPro" id="IPR008969">
    <property type="entry name" value="CarboxyPept-like_regulatory"/>
</dbReference>
<accession>A0A8J7QKJ7</accession>
<dbReference type="SUPFAM" id="SSF49464">
    <property type="entry name" value="Carboxypeptidase regulatory domain-like"/>
    <property type="match status" value="1"/>
</dbReference>
<gene>
    <name evidence="2" type="ORF">J3U88_15660</name>
</gene>
<evidence type="ECO:0000313" key="3">
    <source>
        <dbReference type="Proteomes" id="UP000664417"/>
    </source>
</evidence>